<proteinExistence type="predicted"/>
<reference evidence="1 2" key="1">
    <citation type="submission" date="2024-01" db="EMBL/GenBank/DDBJ databases">
        <title>Genome assemblies of Stephania.</title>
        <authorList>
            <person name="Yang L."/>
        </authorList>
    </citation>
    <scope>NUCLEOTIDE SEQUENCE [LARGE SCALE GENOMIC DNA]</scope>
    <source>
        <strain evidence="1">QJT</strain>
        <tissue evidence="1">Leaf</tissue>
    </source>
</reference>
<gene>
    <name evidence="1" type="ORF">Sjap_012195</name>
</gene>
<dbReference type="AlphaFoldDB" id="A0AAP0IVL1"/>
<evidence type="ECO:0000313" key="1">
    <source>
        <dbReference type="EMBL" id="KAK9122593.1"/>
    </source>
</evidence>
<name>A0AAP0IVL1_9MAGN</name>
<accession>A0AAP0IVL1</accession>
<dbReference type="SUPFAM" id="SSF52058">
    <property type="entry name" value="L domain-like"/>
    <property type="match status" value="1"/>
</dbReference>
<evidence type="ECO:0000313" key="2">
    <source>
        <dbReference type="Proteomes" id="UP001417504"/>
    </source>
</evidence>
<dbReference type="PANTHER" id="PTHR47186:SF24">
    <property type="entry name" value="DISEASE RESISTANCE RPP13-LIKE PROTEIN 1"/>
    <property type="match status" value="1"/>
</dbReference>
<dbReference type="InterPro" id="IPR001611">
    <property type="entry name" value="Leu-rich_rpt"/>
</dbReference>
<dbReference type="Proteomes" id="UP001417504">
    <property type="component" value="Unassembled WGS sequence"/>
</dbReference>
<dbReference type="Pfam" id="PF13855">
    <property type="entry name" value="LRR_8"/>
    <property type="match status" value="1"/>
</dbReference>
<dbReference type="InterPro" id="IPR032675">
    <property type="entry name" value="LRR_dom_sf"/>
</dbReference>
<organism evidence="1 2">
    <name type="scientific">Stephania japonica</name>
    <dbReference type="NCBI Taxonomy" id="461633"/>
    <lineage>
        <taxon>Eukaryota</taxon>
        <taxon>Viridiplantae</taxon>
        <taxon>Streptophyta</taxon>
        <taxon>Embryophyta</taxon>
        <taxon>Tracheophyta</taxon>
        <taxon>Spermatophyta</taxon>
        <taxon>Magnoliopsida</taxon>
        <taxon>Ranunculales</taxon>
        <taxon>Menispermaceae</taxon>
        <taxon>Menispermoideae</taxon>
        <taxon>Cissampelideae</taxon>
        <taxon>Stephania</taxon>
    </lineage>
</organism>
<dbReference type="EMBL" id="JBBNAE010000005">
    <property type="protein sequence ID" value="KAK9122593.1"/>
    <property type="molecule type" value="Genomic_DNA"/>
</dbReference>
<dbReference type="Gene3D" id="3.80.10.10">
    <property type="entry name" value="Ribonuclease Inhibitor"/>
    <property type="match status" value="1"/>
</dbReference>
<protein>
    <submittedName>
        <fullName evidence="1">Uncharacterized protein</fullName>
    </submittedName>
</protein>
<comment type="caution">
    <text evidence="1">The sequence shown here is derived from an EMBL/GenBank/DDBJ whole genome shotgun (WGS) entry which is preliminary data.</text>
</comment>
<keyword evidence="2" id="KW-1185">Reference proteome</keyword>
<dbReference type="PANTHER" id="PTHR47186">
    <property type="entry name" value="LEUCINE-RICH REPEAT-CONTAINING PROTEIN 57"/>
    <property type="match status" value="1"/>
</dbReference>
<sequence>MAKFPLQVWSVPSQSYKEDEVDRELYEKFPLQFSIIHQFLKELVAKKQRQENYWWKDFHRFCTSTCLYFGKDEQQGKLAVDGFLKILMSSKARGNYNLIDDQERLLGFHHFRSLRRDKDFHEVMSDPIEKEWLHDFHQFNTSLLQGRIFKHPFLLFKMPNVQAKTEINHVKDYIPTFTSSEVERKMEQPSAKEWLEDLDQFCTLFGEKDYTEVVIGEQEKRQWLDEFHQLLALFPENGVDSEVDWNQMEQLARAGPIFGNMQPAISGLLDDKSIRNCYCRIDNVNDANIALLPSTLHASLVFSNSVSNPKKVLDTFLQRNSPNHLQTLLLLGEHKHLIHQVPRELFVKLGRHLNVLDLSRTSITEFPSSFANLRSLRYLDVSGTPITRLPNCICGFRDMQTLRLEGLLSTTLLT</sequence>